<keyword evidence="4 6" id="KW-1133">Transmembrane helix</keyword>
<proteinExistence type="predicted"/>
<evidence type="ECO:0000313" key="8">
    <source>
        <dbReference type="Proteomes" id="UP000605990"/>
    </source>
</evidence>
<dbReference type="EMBL" id="JACRUN010000008">
    <property type="protein sequence ID" value="MBC5835771.1"/>
    <property type="molecule type" value="Genomic_DNA"/>
</dbReference>
<evidence type="ECO:0000313" key="7">
    <source>
        <dbReference type="EMBL" id="MBC5835771.1"/>
    </source>
</evidence>
<gene>
    <name evidence="7" type="ORF">H8R27_12820</name>
</gene>
<feature type="transmembrane region" description="Helical" evidence="6">
    <location>
        <begin position="210"/>
        <end position="234"/>
    </location>
</feature>
<dbReference type="InterPro" id="IPR050833">
    <property type="entry name" value="Poly_Biosynth_Transport"/>
</dbReference>
<feature type="transmembrane region" description="Helical" evidence="6">
    <location>
        <begin position="316"/>
        <end position="339"/>
    </location>
</feature>
<reference evidence="7 8" key="1">
    <citation type="submission" date="2020-08" db="EMBL/GenBank/DDBJ databases">
        <title>Description of novel Flavobacterium F-408 isolate.</title>
        <authorList>
            <person name="Saticioglu I.B."/>
            <person name="Duman M."/>
            <person name="Altun S."/>
        </authorList>
    </citation>
    <scope>NUCLEOTIDE SEQUENCE [LARGE SCALE GENOMIC DNA]</scope>
    <source>
        <strain evidence="7 8">F-408</strain>
    </source>
</reference>
<comment type="caution">
    <text evidence="7">The sequence shown here is derived from an EMBL/GenBank/DDBJ whole genome shotgun (WGS) entry which is preliminary data.</text>
</comment>
<dbReference type="RefSeq" id="WP_166125518.1">
    <property type="nucleotide sequence ID" value="NZ_JAANOQ010000002.1"/>
</dbReference>
<evidence type="ECO:0000256" key="5">
    <source>
        <dbReference type="ARBA" id="ARBA00023136"/>
    </source>
</evidence>
<keyword evidence="8" id="KW-1185">Reference proteome</keyword>
<dbReference type="PANTHER" id="PTHR30250:SF11">
    <property type="entry name" value="O-ANTIGEN TRANSPORTER-RELATED"/>
    <property type="match status" value="1"/>
</dbReference>
<sequence length="407" mass="47310">MKRIIKTINAPTLLVLFDQFMYSGSNFMITIILARVLSVIEFGLFSSIIIYTYLLLSILSAFLIQPFQIAYPKTENKHEYFQFIIYSVLCSFLLLSVVNFLIYLFLPIKSFSFLTLTFFFITYIFQDLLRKTLLTKNAINSVVYMDAFFLISIVICYFSIDKNLNLNSALLIISFSNLLSIGFGILPLIKTFRKTINWKIYLKSHMLQGKWFVSVSLLQWGNSNLIILFSGIYIGLEGIGALRLVQSFFGILNVLLQVVENYFLPKIAKLYHENRQTAKQYLFKITLNGLFIFGSILLLLFMFPDKAIILAGGIQYVKYGFLVQFMAVLYLIIFLGYPIRIMIRIKLLNKSFFIGYLCAFVFTLLSFRWLLVNYSISGAVLGLILNQLIMLLYWQFQLKKNHFILWK</sequence>
<evidence type="ECO:0000256" key="6">
    <source>
        <dbReference type="SAM" id="Phobius"/>
    </source>
</evidence>
<feature type="transmembrane region" description="Helical" evidence="6">
    <location>
        <begin position="12"/>
        <end position="36"/>
    </location>
</feature>
<feature type="transmembrane region" description="Helical" evidence="6">
    <location>
        <begin position="48"/>
        <end position="71"/>
    </location>
</feature>
<evidence type="ECO:0000256" key="2">
    <source>
        <dbReference type="ARBA" id="ARBA00022475"/>
    </source>
</evidence>
<feature type="transmembrane region" description="Helical" evidence="6">
    <location>
        <begin position="285"/>
        <end position="304"/>
    </location>
</feature>
<feature type="transmembrane region" description="Helical" evidence="6">
    <location>
        <begin position="166"/>
        <end position="189"/>
    </location>
</feature>
<evidence type="ECO:0000256" key="3">
    <source>
        <dbReference type="ARBA" id="ARBA00022692"/>
    </source>
</evidence>
<evidence type="ECO:0000256" key="4">
    <source>
        <dbReference type="ARBA" id="ARBA00022989"/>
    </source>
</evidence>
<feature type="transmembrane region" description="Helical" evidence="6">
    <location>
        <begin position="240"/>
        <end position="264"/>
    </location>
</feature>
<feature type="transmembrane region" description="Helical" evidence="6">
    <location>
        <begin position="141"/>
        <end position="160"/>
    </location>
</feature>
<accession>A0ABR7J156</accession>
<keyword evidence="5 6" id="KW-0472">Membrane</keyword>
<name>A0ABR7J156_9FLAO</name>
<dbReference type="PANTHER" id="PTHR30250">
    <property type="entry name" value="PST FAMILY PREDICTED COLANIC ACID TRANSPORTER"/>
    <property type="match status" value="1"/>
</dbReference>
<organism evidence="7 8">
    <name type="scientific">Flavobacterium bernardetii</name>
    <dbReference type="NCBI Taxonomy" id="2813823"/>
    <lineage>
        <taxon>Bacteria</taxon>
        <taxon>Pseudomonadati</taxon>
        <taxon>Bacteroidota</taxon>
        <taxon>Flavobacteriia</taxon>
        <taxon>Flavobacteriales</taxon>
        <taxon>Flavobacteriaceae</taxon>
        <taxon>Flavobacterium</taxon>
    </lineage>
</organism>
<feature type="transmembrane region" description="Helical" evidence="6">
    <location>
        <begin position="351"/>
        <end position="370"/>
    </location>
</feature>
<feature type="transmembrane region" description="Helical" evidence="6">
    <location>
        <begin position="83"/>
        <end position="105"/>
    </location>
</feature>
<comment type="subcellular location">
    <subcellularLocation>
        <location evidence="1">Cell membrane</location>
        <topology evidence="1">Multi-pass membrane protein</topology>
    </subcellularLocation>
</comment>
<keyword evidence="3 6" id="KW-0812">Transmembrane</keyword>
<dbReference type="Proteomes" id="UP000605990">
    <property type="component" value="Unassembled WGS sequence"/>
</dbReference>
<protein>
    <recommendedName>
        <fullName evidence="9">Polysaccharide biosynthesis protein C-terminal domain-containing protein</fullName>
    </recommendedName>
</protein>
<keyword evidence="2" id="KW-1003">Cell membrane</keyword>
<evidence type="ECO:0008006" key="9">
    <source>
        <dbReference type="Google" id="ProtNLM"/>
    </source>
</evidence>
<evidence type="ECO:0000256" key="1">
    <source>
        <dbReference type="ARBA" id="ARBA00004651"/>
    </source>
</evidence>
<feature type="transmembrane region" description="Helical" evidence="6">
    <location>
        <begin position="111"/>
        <end position="129"/>
    </location>
</feature>
<feature type="transmembrane region" description="Helical" evidence="6">
    <location>
        <begin position="376"/>
        <end position="394"/>
    </location>
</feature>